<dbReference type="InterPro" id="IPR007039">
    <property type="entry name" value="TrbC/VirB2"/>
</dbReference>
<evidence type="ECO:0000256" key="3">
    <source>
        <dbReference type="SAM" id="SignalP"/>
    </source>
</evidence>
<evidence type="ECO:0000256" key="1">
    <source>
        <dbReference type="ARBA" id="ARBA00004141"/>
    </source>
</evidence>
<keyword evidence="2" id="KW-0812">Transmembrane</keyword>
<comment type="subcellular location">
    <subcellularLocation>
        <location evidence="1">Membrane</location>
        <topology evidence="1">Multi-pass membrane protein</topology>
    </subcellularLocation>
</comment>
<name>A0ABX8B0X5_9HYPH</name>
<evidence type="ECO:0000256" key="2">
    <source>
        <dbReference type="SAM" id="Phobius"/>
    </source>
</evidence>
<keyword evidence="3" id="KW-0732">Signal</keyword>
<geneLocation type="plasmid" evidence="4 5">
    <name>pAb134-04</name>
</geneLocation>
<keyword evidence="2" id="KW-1133">Transmembrane helix</keyword>
<dbReference type="Pfam" id="PF04956">
    <property type="entry name" value="TrbC"/>
    <property type="match status" value="1"/>
</dbReference>
<gene>
    <name evidence="4" type="ORF">KGB56_26690</name>
</gene>
<sequence length="106" mass="11283">MLPSRYSKSFLTREVKLFLLAVLLLNPASAFAAADWAAPAVDVFESLESGMVKIGTVAVGVGLVGYGVYSAVFGEMRWQKMFQYILGAVLIVAAPTAIRTLVNLGG</sequence>
<feature type="signal peptide" evidence="3">
    <location>
        <begin position="1"/>
        <end position="32"/>
    </location>
</feature>
<evidence type="ECO:0000313" key="5">
    <source>
        <dbReference type="Proteomes" id="UP000680706"/>
    </source>
</evidence>
<dbReference type="EMBL" id="CP074130">
    <property type="protein sequence ID" value="QUS59111.1"/>
    <property type="molecule type" value="Genomic_DNA"/>
</dbReference>
<organism evidence="4 5">
    <name type="scientific">Pseudovibrio brasiliensis</name>
    <dbReference type="NCBI Taxonomy" id="1898042"/>
    <lineage>
        <taxon>Bacteria</taxon>
        <taxon>Pseudomonadati</taxon>
        <taxon>Pseudomonadota</taxon>
        <taxon>Alphaproteobacteria</taxon>
        <taxon>Hyphomicrobiales</taxon>
        <taxon>Stappiaceae</taxon>
        <taxon>Pseudovibrio</taxon>
    </lineage>
</organism>
<keyword evidence="5" id="KW-1185">Reference proteome</keyword>
<keyword evidence="2" id="KW-0472">Membrane</keyword>
<evidence type="ECO:0000313" key="4">
    <source>
        <dbReference type="EMBL" id="QUS59111.1"/>
    </source>
</evidence>
<feature type="chain" id="PRO_5046759298" evidence="3">
    <location>
        <begin position="33"/>
        <end position="106"/>
    </location>
</feature>
<proteinExistence type="predicted"/>
<reference evidence="4 5" key="1">
    <citation type="journal article" date="2021" name="Angew. Chem. Int. Ed. Engl.">
        <title>A novel family of nonribosomal peptides modulate collective behavior in Pseudovibrio bacteria isolated from marine sponges.</title>
        <authorList>
            <person name="Ioca L.P."/>
            <person name="Dai Y."/>
            <person name="Kunakom S."/>
            <person name="Diaz-Espinosa J."/>
            <person name="Krunic A."/>
            <person name="Crnkovic C.M."/>
            <person name="Orjala J."/>
            <person name="Sanchez L.M."/>
            <person name="Ferreira A.G."/>
            <person name="Berlinck R.G.S."/>
            <person name="Eustaquio A.S."/>
        </authorList>
    </citation>
    <scope>NUCLEOTIDE SEQUENCE [LARGE SCALE GENOMIC DNA]</scope>
    <source>
        <strain evidence="4 5">Ab134</strain>
        <plasmid evidence="4 5">pAb134-04</plasmid>
    </source>
</reference>
<protein>
    <submittedName>
        <fullName evidence="4">TrbC/VirB2 family protein</fullName>
    </submittedName>
</protein>
<accession>A0ABX8B0X5</accession>
<feature type="transmembrane region" description="Helical" evidence="2">
    <location>
        <begin position="54"/>
        <end position="72"/>
    </location>
</feature>
<feature type="transmembrane region" description="Helical" evidence="2">
    <location>
        <begin position="84"/>
        <end position="102"/>
    </location>
</feature>
<keyword evidence="4" id="KW-0614">Plasmid</keyword>
<dbReference type="Proteomes" id="UP000680706">
    <property type="component" value="Plasmid pAb134-04"/>
</dbReference>
<dbReference type="RefSeq" id="WP_075701549.1">
    <property type="nucleotide sequence ID" value="NZ_CP074130.1"/>
</dbReference>